<accession>A0A017H5W4</accession>
<dbReference type="PATRIC" id="fig|1226633.4.peg.1776"/>
<evidence type="ECO:0000313" key="3">
    <source>
        <dbReference type="Proteomes" id="UP000031184"/>
    </source>
</evidence>
<dbReference type="AlphaFoldDB" id="A0A017H5W4"/>
<proteinExistence type="predicted"/>
<evidence type="ECO:0000313" key="2">
    <source>
        <dbReference type="EMBL" id="KID48826.1"/>
    </source>
</evidence>
<protein>
    <recommendedName>
        <fullName evidence="1">DUF1468 domain-containing protein</fullName>
    </recommendedName>
</protein>
<gene>
    <name evidence="2" type="ORF">C095_08800</name>
</gene>
<sequence length="144" mass="16571">MLEKIFLGFLCVISTFLFFVASKFEVLEMDNYSLGTAFFPKLICVILFIIAFILLILSMKNKNVAENKNIKYPVITILYFGIYILFIERIGYLVSTIIFMISVIFLLKSKSFFINVAFSIIFSGMIYLMFSKGFHISLAEGIFI</sequence>
<reference evidence="2 3" key="1">
    <citation type="submission" date="2013-08" db="EMBL/GenBank/DDBJ databases">
        <title>An opportunistic ruminal bacterium that causes liver abscesses in cattle.</title>
        <authorList>
            <person name="Benahmed F.H."/>
            <person name="Rasmussen M."/>
            <person name="Harbottle H."/>
            <person name="Soppet D."/>
            <person name="Nagaraja T.G."/>
            <person name="Davidson M."/>
        </authorList>
    </citation>
    <scope>NUCLEOTIDE SEQUENCE [LARGE SCALE GENOMIC DNA]</scope>
    <source>
        <strain evidence="2 3">B35</strain>
    </source>
</reference>
<feature type="domain" description="DUF1468" evidence="1">
    <location>
        <begin position="9"/>
        <end position="138"/>
    </location>
</feature>
<organism evidence="2 3">
    <name type="scientific">Fusobacterium necrophorum subsp. funduliforme B35</name>
    <dbReference type="NCBI Taxonomy" id="1226633"/>
    <lineage>
        <taxon>Bacteria</taxon>
        <taxon>Fusobacteriati</taxon>
        <taxon>Fusobacteriota</taxon>
        <taxon>Fusobacteriia</taxon>
        <taxon>Fusobacteriales</taxon>
        <taxon>Fusobacteriaceae</taxon>
        <taxon>Fusobacterium</taxon>
    </lineage>
</organism>
<name>A0A017H5W4_9FUSO</name>
<dbReference type="RefSeq" id="WP_027131544.1">
    <property type="nucleotide sequence ID" value="NZ_AOJP01000004.1"/>
</dbReference>
<comment type="caution">
    <text evidence="2">The sequence shown here is derived from an EMBL/GenBank/DDBJ whole genome shotgun (WGS) entry which is preliminary data.</text>
</comment>
<dbReference type="InterPro" id="IPR009936">
    <property type="entry name" value="DUF1468"/>
</dbReference>
<dbReference type="Pfam" id="PF07331">
    <property type="entry name" value="TctB"/>
    <property type="match status" value="1"/>
</dbReference>
<dbReference type="Proteomes" id="UP000031184">
    <property type="component" value="Unassembled WGS sequence"/>
</dbReference>
<dbReference type="EMBL" id="AUZI01000021">
    <property type="protein sequence ID" value="KID48826.1"/>
    <property type="molecule type" value="Genomic_DNA"/>
</dbReference>
<evidence type="ECO:0000259" key="1">
    <source>
        <dbReference type="Pfam" id="PF07331"/>
    </source>
</evidence>